<sequence>MRNSGRWAKTMEILREFEDKCGTPVAKLRQVADAMTVDMHAGLASDGGSKLKMLISYVDNLPTGYECFLKPKNPTPQKDSAILILLLQARCKVMVMVAATTIASHLTSTFLSTPEFCGLSRSLQWPQMQRRCTRKYVPGTISASIDLKPPPYALHALEPHMSKETLEYHWGKHHRAYVDNLNKQIEGTELDGMTLESIISTSYNKGDILPAFNNAAQIWNHEFFWESMKPGGGGKPSGELLELINRDFGSFEGLINKFKSAATTQFGSGWAWLVYKEHKLDVPNARNPRPSEEDNKLVVVKSPNAVNPLVWEYHPLLTLDVWEHAYYLDFENRRPDYISTFLDKLVSWETVSSRLEAAKVRVAESEKEMAEIDADEDLDTIEPEDTDMYFGSEAEDAEDFLDDE</sequence>
<reference evidence="2" key="1">
    <citation type="journal article" date="2022" name="Mol. Ecol. Resour.">
        <title>The genomes of chicory, endive, great burdock and yacon provide insights into Asteraceae palaeo-polyploidization history and plant inulin production.</title>
        <authorList>
            <person name="Fan W."/>
            <person name="Wang S."/>
            <person name="Wang H."/>
            <person name="Wang A."/>
            <person name="Jiang F."/>
            <person name="Liu H."/>
            <person name="Zhao H."/>
            <person name="Xu D."/>
            <person name="Zhang Y."/>
        </authorList>
    </citation>
    <scope>NUCLEOTIDE SEQUENCE [LARGE SCALE GENOMIC DNA]</scope>
    <source>
        <strain evidence="2">cv. Niubang</strain>
    </source>
</reference>
<dbReference type="EMBL" id="CM042050">
    <property type="protein sequence ID" value="KAI3735077.1"/>
    <property type="molecule type" value="Genomic_DNA"/>
</dbReference>
<accession>A0ACB9CLD0</accession>
<gene>
    <name evidence="1" type="ORF">L6452_14565</name>
</gene>
<protein>
    <submittedName>
        <fullName evidence="1">Uncharacterized protein</fullName>
    </submittedName>
</protein>
<evidence type="ECO:0000313" key="1">
    <source>
        <dbReference type="EMBL" id="KAI3735077.1"/>
    </source>
</evidence>
<comment type="caution">
    <text evidence="1">The sequence shown here is derived from an EMBL/GenBank/DDBJ whole genome shotgun (WGS) entry which is preliminary data.</text>
</comment>
<reference evidence="1 2" key="2">
    <citation type="journal article" date="2022" name="Mol. Ecol. Resour.">
        <title>The genomes of chicory, endive, great burdock and yacon provide insights into Asteraceae paleo-polyploidization history and plant inulin production.</title>
        <authorList>
            <person name="Fan W."/>
            <person name="Wang S."/>
            <person name="Wang H."/>
            <person name="Wang A."/>
            <person name="Jiang F."/>
            <person name="Liu H."/>
            <person name="Zhao H."/>
            <person name="Xu D."/>
            <person name="Zhang Y."/>
        </authorList>
    </citation>
    <scope>NUCLEOTIDE SEQUENCE [LARGE SCALE GENOMIC DNA]</scope>
    <source>
        <strain evidence="2">cv. Niubang</strain>
    </source>
</reference>
<dbReference type="Proteomes" id="UP001055879">
    <property type="component" value="Linkage Group LG04"/>
</dbReference>
<keyword evidence="2" id="KW-1185">Reference proteome</keyword>
<organism evidence="1 2">
    <name type="scientific">Arctium lappa</name>
    <name type="common">Greater burdock</name>
    <name type="synonym">Lappa major</name>
    <dbReference type="NCBI Taxonomy" id="4217"/>
    <lineage>
        <taxon>Eukaryota</taxon>
        <taxon>Viridiplantae</taxon>
        <taxon>Streptophyta</taxon>
        <taxon>Embryophyta</taxon>
        <taxon>Tracheophyta</taxon>
        <taxon>Spermatophyta</taxon>
        <taxon>Magnoliopsida</taxon>
        <taxon>eudicotyledons</taxon>
        <taxon>Gunneridae</taxon>
        <taxon>Pentapetalae</taxon>
        <taxon>asterids</taxon>
        <taxon>campanulids</taxon>
        <taxon>Asterales</taxon>
        <taxon>Asteraceae</taxon>
        <taxon>Carduoideae</taxon>
        <taxon>Cardueae</taxon>
        <taxon>Arctiinae</taxon>
        <taxon>Arctium</taxon>
    </lineage>
</organism>
<proteinExistence type="predicted"/>
<evidence type="ECO:0000313" key="2">
    <source>
        <dbReference type="Proteomes" id="UP001055879"/>
    </source>
</evidence>
<name>A0ACB9CLD0_ARCLA</name>